<feature type="chain" id="PRO_5027160019" description="Phosphate-binding protein" evidence="4">
    <location>
        <begin position="44"/>
        <end position="290"/>
    </location>
</feature>
<keyword evidence="2 4" id="KW-0813">Transport</keyword>
<evidence type="ECO:0000256" key="3">
    <source>
        <dbReference type="ARBA" id="ARBA00022729"/>
    </source>
</evidence>
<dbReference type="Gene3D" id="3.40.190.10">
    <property type="entry name" value="Periplasmic binding protein-like II"/>
    <property type="match status" value="2"/>
</dbReference>
<dbReference type="PANTHER" id="PTHR30570:SF1">
    <property type="entry name" value="PHOSPHATE-BINDING PROTEIN PSTS"/>
    <property type="match status" value="1"/>
</dbReference>
<evidence type="ECO:0000256" key="4">
    <source>
        <dbReference type="RuleBase" id="RU367119"/>
    </source>
</evidence>
<comment type="function">
    <text evidence="4">Involved in the system for phosphate transport across the cytoplasmic membrane.</text>
</comment>
<proteinExistence type="inferred from homology"/>
<dbReference type="Proteomes" id="UP000008841">
    <property type="component" value="Chromosome"/>
</dbReference>
<dbReference type="CDD" id="cd13566">
    <property type="entry name" value="PBP2_phosphate"/>
    <property type="match status" value="1"/>
</dbReference>
<keyword evidence="4" id="KW-0592">Phosphate transport</keyword>
<accession>B3EDW3</accession>
<dbReference type="InterPro" id="IPR011862">
    <property type="entry name" value="Phos-bd"/>
</dbReference>
<dbReference type="InterPro" id="IPR024370">
    <property type="entry name" value="PBP_domain"/>
</dbReference>
<dbReference type="InterPro" id="IPR050811">
    <property type="entry name" value="Phosphate_ABC_transporter"/>
</dbReference>
<evidence type="ECO:0000256" key="1">
    <source>
        <dbReference type="ARBA" id="ARBA00008725"/>
    </source>
</evidence>
<dbReference type="AlphaFoldDB" id="B3EDW3"/>
<dbReference type="STRING" id="290315.Clim_1621"/>
<evidence type="ECO:0000313" key="7">
    <source>
        <dbReference type="Proteomes" id="UP000008841"/>
    </source>
</evidence>
<evidence type="ECO:0000256" key="2">
    <source>
        <dbReference type="ARBA" id="ARBA00022448"/>
    </source>
</evidence>
<evidence type="ECO:0000313" key="6">
    <source>
        <dbReference type="EMBL" id="ACD90665.1"/>
    </source>
</evidence>
<dbReference type="EMBL" id="CP001097">
    <property type="protein sequence ID" value="ACD90665.1"/>
    <property type="molecule type" value="Genomic_DNA"/>
</dbReference>
<protein>
    <recommendedName>
        <fullName evidence="4">Phosphate-binding protein</fullName>
    </recommendedName>
</protein>
<keyword evidence="3 4" id="KW-0732">Signal</keyword>
<name>B3EDW3_CHLL2</name>
<dbReference type="KEGG" id="cli:Clim_1621"/>
<dbReference type="Pfam" id="PF12849">
    <property type="entry name" value="PBP_like_2"/>
    <property type="match status" value="1"/>
</dbReference>
<feature type="signal peptide" evidence="4">
    <location>
        <begin position="1"/>
        <end position="43"/>
    </location>
</feature>
<dbReference type="GO" id="GO:0006817">
    <property type="term" value="P:phosphate ion transport"/>
    <property type="evidence" value="ECO:0007669"/>
    <property type="project" value="UniProtKB-UniRule"/>
</dbReference>
<dbReference type="NCBIfam" id="TIGR02136">
    <property type="entry name" value="ptsS_2"/>
    <property type="match status" value="1"/>
</dbReference>
<dbReference type="SUPFAM" id="SSF53850">
    <property type="entry name" value="Periplasmic binding protein-like II"/>
    <property type="match status" value="1"/>
</dbReference>
<sequence precursor="true">MWFFFLLLQCINKSINLKTMNFFKKIVFGAAVLGLMAGGTAEAANKIVMDGSTTVGPIAKSFAAYFTKTTGVQVTVSESGSGNGAKSLINKTCDIANMSREMKDKEVAAAKSKGVKPVEHIVAMDGLAIVVHPSNRVNALSKAQIRGIYNGKYTNWNQVGGPNAAIVKIQRESNSGTQDSFKELVMGKDNPISKKAETQASNGAVKNRVASTPAAIGFIGLGFVDNAVKAVMVDGVEPDERTVKNGTYPITRPLFMYTNGQATGVVKQFIDLKNTPEGKRMISELGYVNR</sequence>
<feature type="domain" description="PBP" evidence="5">
    <location>
        <begin position="40"/>
        <end position="271"/>
    </location>
</feature>
<dbReference type="GO" id="GO:0042301">
    <property type="term" value="F:phosphate ion binding"/>
    <property type="evidence" value="ECO:0007669"/>
    <property type="project" value="UniProtKB-UniRule"/>
</dbReference>
<reference evidence="6 7" key="1">
    <citation type="submission" date="2008-05" db="EMBL/GenBank/DDBJ databases">
        <title>Complete sequence of Chlorobium limicola DSM 245.</title>
        <authorList>
            <consortium name="US DOE Joint Genome Institute"/>
            <person name="Lucas S."/>
            <person name="Copeland A."/>
            <person name="Lapidus A."/>
            <person name="Glavina del Rio T."/>
            <person name="Dalin E."/>
            <person name="Tice H."/>
            <person name="Bruce D."/>
            <person name="Goodwin L."/>
            <person name="Pitluck S."/>
            <person name="Schmutz J."/>
            <person name="Larimer F."/>
            <person name="Land M."/>
            <person name="Hauser L."/>
            <person name="Kyrpides N."/>
            <person name="Ovchinnikova G."/>
            <person name="Zhao F."/>
            <person name="Li T."/>
            <person name="Liu Z."/>
            <person name="Overmann J."/>
            <person name="Bryant D.A."/>
            <person name="Richardson P."/>
        </authorList>
    </citation>
    <scope>NUCLEOTIDE SEQUENCE [LARGE SCALE GENOMIC DNA]</scope>
    <source>
        <strain evidence="7">DSM 245 / NBRC 103803 / 6330</strain>
    </source>
</reference>
<evidence type="ECO:0000259" key="5">
    <source>
        <dbReference type="Pfam" id="PF12849"/>
    </source>
</evidence>
<organism evidence="6 7">
    <name type="scientific">Chlorobium limicola (strain DSM 245 / NBRC 103803 / 6330)</name>
    <dbReference type="NCBI Taxonomy" id="290315"/>
    <lineage>
        <taxon>Bacteria</taxon>
        <taxon>Pseudomonadati</taxon>
        <taxon>Chlorobiota</taxon>
        <taxon>Chlorobiia</taxon>
        <taxon>Chlorobiales</taxon>
        <taxon>Chlorobiaceae</taxon>
        <taxon>Chlorobium/Pelodictyon group</taxon>
        <taxon>Chlorobium</taxon>
    </lineage>
</organism>
<gene>
    <name evidence="6" type="ordered locus">Clim_1621</name>
</gene>
<dbReference type="HOGENOM" id="CLU_026228_5_1_10"/>
<dbReference type="PANTHER" id="PTHR30570">
    <property type="entry name" value="PERIPLASMIC PHOSPHATE BINDING COMPONENT OF PHOSPHATE ABC TRANSPORTER"/>
    <property type="match status" value="1"/>
</dbReference>
<dbReference type="eggNOG" id="COG0226">
    <property type="taxonomic scope" value="Bacteria"/>
</dbReference>
<comment type="similarity">
    <text evidence="1 4">Belongs to the PstS family.</text>
</comment>